<name>A0ACB9Q8J8_BAUVA</name>
<organism evidence="1 2">
    <name type="scientific">Bauhinia variegata</name>
    <name type="common">Purple orchid tree</name>
    <name type="synonym">Phanera variegata</name>
    <dbReference type="NCBI Taxonomy" id="167791"/>
    <lineage>
        <taxon>Eukaryota</taxon>
        <taxon>Viridiplantae</taxon>
        <taxon>Streptophyta</taxon>
        <taxon>Embryophyta</taxon>
        <taxon>Tracheophyta</taxon>
        <taxon>Spermatophyta</taxon>
        <taxon>Magnoliopsida</taxon>
        <taxon>eudicotyledons</taxon>
        <taxon>Gunneridae</taxon>
        <taxon>Pentapetalae</taxon>
        <taxon>rosids</taxon>
        <taxon>fabids</taxon>
        <taxon>Fabales</taxon>
        <taxon>Fabaceae</taxon>
        <taxon>Cercidoideae</taxon>
        <taxon>Cercideae</taxon>
        <taxon>Bauhiniinae</taxon>
        <taxon>Bauhinia</taxon>
    </lineage>
</organism>
<dbReference type="Proteomes" id="UP000828941">
    <property type="component" value="Chromosome 1"/>
</dbReference>
<dbReference type="EMBL" id="CM039426">
    <property type="protein sequence ID" value="KAI4357310.1"/>
    <property type="molecule type" value="Genomic_DNA"/>
</dbReference>
<proteinExistence type="predicted"/>
<accession>A0ACB9Q8J8</accession>
<sequence>MDIVREVDLWKNRAEDLIAEDTNTRKSCLFPWCYNCIWQHRRGKDLAEKTQKIKELIESSKYFTKIGRPAELPGWEFYASSDFMFFDSRKSVYDKVLAALKSGENYIITLHGTGGSGKTTLAVKVGEIVEKEKHFDRAVMVTVSNNPDVKMIQDQIAKPLGVEFKPEENDLDRAKRLWSRLTNGERALIVLDDVWKKLKFKDIGIPFAYNHKGCCILITTRDLNVCRLMGCQDSIIKLDILPENEAWIFFQKHSCINDESPKKLKDTAEKIAKECKGLPVALAALAGTLKDQNLEDWKSALRSLKNPSPVDIIDHELKEVYQRLKVSYDFLNNEHAQKLFKLCSLFPEDYEIPLEDLTRLLKLENCEINRNPLGVIGKLSKIEELYFVGNFGSSWEFTSELVAGLFDEDISQKLQRYRISLENAPNAFSCFRMANSVSKGVGVEQFFMESISNATIKRMIQKAELLCLKNIQRVYKSVFPNLVEAIGGDMNGLTELQLKSYSGMERLIDTAGLPSLTKTVFSKLTNLQLERIKDMKELCQGHQIPPKLFEKLQWLSIQDCRELHDIVIARNLNLSQLEELHLQACPKLTSLSTFSTVKSLVKLKWLTIQDCMEFKYIINEAIEEGKEIVWDQNEDQLLLPVLDDVILDNLPNLISIFPESDYLTSPSHKKLSPESSHKARQQDNNTSLEIQIPSSELLCSAQCPKKQSLAPWRIKKMTIDDCPKLKSLFTVLVASTIMLEELEISNCDGLKQIITDGEDYQNHRNSSHIFPKLKRVKVRNCSLLEFIFPAYFSGNLQHLNSVDIKSAPMLKYVFGQYHHEHDSSHLNNNQDIQIDLPALESLYLLDLPKIISICQNNFHATWPPRKYLHLQGCPLLSITTISDFMGHYNTRQLDNKTRKDLRETLKYLVNLYGTLPELINKLNNEMVEQCAQEDCGSKKAVVAVTSTDLKPGNPLTEPKQTIEASPQILKETQKKIVQSSPASEEPALITSLTASQEIEIETPQEIDDLAKKGAAKKMLDKNHRELGEIRLQVHSEVELVHGESRKYTSISGQQRIKENFQVDLTQEMDTTVASSSHSDPQVIKETEKDILQNCPAPDKPPMAASSTKSPSTSIVSDETIKQTMDREGSKTTKAILEELSTQVTKSSGKPAMATSLAPSPSSSAIPLQDTTSLVIEATVVTSPIDSESEKPSGKSLVFPQGIKETEKEILQNRQATEKPAMPISSTTAPGPSAMLLRETISLSKVNVSQIVIHNDKDIEVDPLNITNLKDDDLFKLLQSMEDDADVMQPALEDGFVVEALSDLEAFIKMPLKDIANSGANSLRLENAINCLSRCCNEEGSLLAGLKARIDSICRDVLNHLSSFKQASASLDEVKLLEEKEKSIKEELPLRKEVASNLFSNISRTKNSMAEARQKEADMKEQISKLQLELKTVEKDILDYEANLSSLEQQKEKLHTEVKTFKEEFEFVKKCNCEKVENQRKAQQKLLKLDSEWSALYSQFQQIRISAANQP</sequence>
<reference evidence="1 2" key="1">
    <citation type="journal article" date="2022" name="DNA Res.">
        <title>Chromosomal-level genome assembly of the orchid tree Bauhinia variegata (Leguminosae; Cercidoideae) supports the allotetraploid origin hypothesis of Bauhinia.</title>
        <authorList>
            <person name="Zhong Y."/>
            <person name="Chen Y."/>
            <person name="Zheng D."/>
            <person name="Pang J."/>
            <person name="Liu Y."/>
            <person name="Luo S."/>
            <person name="Meng S."/>
            <person name="Qian L."/>
            <person name="Wei D."/>
            <person name="Dai S."/>
            <person name="Zhou R."/>
        </authorList>
    </citation>
    <scope>NUCLEOTIDE SEQUENCE [LARGE SCALE GENOMIC DNA]</scope>
    <source>
        <strain evidence="1">BV-YZ2020</strain>
    </source>
</reference>
<gene>
    <name evidence="1" type="ORF">L6164_001268</name>
</gene>
<comment type="caution">
    <text evidence="1">The sequence shown here is derived from an EMBL/GenBank/DDBJ whole genome shotgun (WGS) entry which is preliminary data.</text>
</comment>
<protein>
    <submittedName>
        <fullName evidence="1">Uncharacterized protein</fullName>
    </submittedName>
</protein>
<evidence type="ECO:0000313" key="1">
    <source>
        <dbReference type="EMBL" id="KAI4357310.1"/>
    </source>
</evidence>
<keyword evidence="2" id="KW-1185">Reference proteome</keyword>
<evidence type="ECO:0000313" key="2">
    <source>
        <dbReference type="Proteomes" id="UP000828941"/>
    </source>
</evidence>